<feature type="domain" description="Cation/H+ exchanger transmembrane" evidence="11">
    <location>
        <begin position="14"/>
        <end position="412"/>
    </location>
</feature>
<keyword evidence="6 10" id="KW-0915">Sodium</keyword>
<keyword evidence="2 10" id="KW-0813">Transport</keyword>
<feature type="transmembrane region" description="Helical" evidence="10">
    <location>
        <begin position="159"/>
        <end position="178"/>
    </location>
</feature>
<evidence type="ECO:0000256" key="4">
    <source>
        <dbReference type="ARBA" id="ARBA00022692"/>
    </source>
</evidence>
<dbReference type="InterPro" id="IPR004705">
    <property type="entry name" value="Cation/H_exchanger_CPA1_bac"/>
</dbReference>
<feature type="transmembrane region" description="Helical" evidence="10">
    <location>
        <begin position="6"/>
        <end position="22"/>
    </location>
</feature>
<keyword evidence="8 10" id="KW-0472">Membrane</keyword>
<organism evidence="12 13">
    <name type="scientific">Hoylesella nanceiensis</name>
    <dbReference type="NCBI Taxonomy" id="425941"/>
    <lineage>
        <taxon>Bacteria</taxon>
        <taxon>Pseudomonadati</taxon>
        <taxon>Bacteroidota</taxon>
        <taxon>Bacteroidia</taxon>
        <taxon>Bacteroidales</taxon>
        <taxon>Prevotellaceae</taxon>
        <taxon>Hoylesella</taxon>
    </lineage>
</organism>
<evidence type="ECO:0000313" key="12">
    <source>
        <dbReference type="EMBL" id="MBW4768809.1"/>
    </source>
</evidence>
<comment type="similarity">
    <text evidence="10">Belongs to the monovalent cation:proton antiporter 1 (CPA1) transporter (TC 2.A.36) family.</text>
</comment>
<feature type="transmembrane region" description="Helical" evidence="10">
    <location>
        <begin position="353"/>
        <end position="375"/>
    </location>
</feature>
<evidence type="ECO:0000256" key="2">
    <source>
        <dbReference type="ARBA" id="ARBA00022448"/>
    </source>
</evidence>
<dbReference type="InterPro" id="IPR018422">
    <property type="entry name" value="Cation/H_exchanger_CPA1"/>
</dbReference>
<keyword evidence="9 10" id="KW-0739">Sodium transport</keyword>
<name>A0ABS6YB62_9BACT</name>
<dbReference type="NCBIfam" id="TIGR00831">
    <property type="entry name" value="a_cpa1"/>
    <property type="match status" value="1"/>
</dbReference>
<dbReference type="EMBL" id="JAHXCT010000002">
    <property type="protein sequence ID" value="MBW4768809.1"/>
    <property type="molecule type" value="Genomic_DNA"/>
</dbReference>
<dbReference type="Pfam" id="PF00999">
    <property type="entry name" value="Na_H_Exchanger"/>
    <property type="match status" value="1"/>
</dbReference>
<feature type="transmembrane region" description="Helical" evidence="10">
    <location>
        <begin position="268"/>
        <end position="288"/>
    </location>
</feature>
<dbReference type="InterPro" id="IPR006153">
    <property type="entry name" value="Cation/H_exchanger_TM"/>
</dbReference>
<evidence type="ECO:0000256" key="3">
    <source>
        <dbReference type="ARBA" id="ARBA00022475"/>
    </source>
</evidence>
<feature type="transmembrane region" description="Helical" evidence="10">
    <location>
        <begin position="87"/>
        <end position="108"/>
    </location>
</feature>
<dbReference type="PANTHER" id="PTHR10110:SF86">
    <property type="entry name" value="SODIUM_HYDROGEN EXCHANGER 7"/>
    <property type="match status" value="1"/>
</dbReference>
<reference evidence="12 13" key="1">
    <citation type="submission" date="2021-07" db="EMBL/GenBank/DDBJ databases">
        <title>Genomic diversity and antimicrobial resistance of Prevotella spp. isolated from chronic lung disease airways.</title>
        <authorList>
            <person name="Webb K.A."/>
            <person name="Olagoke O.S."/>
            <person name="Baird T."/>
            <person name="Neill J."/>
            <person name="Pham A."/>
            <person name="Wells T.J."/>
            <person name="Ramsay K.A."/>
            <person name="Bell S.C."/>
            <person name="Sarovich D.S."/>
            <person name="Price E.P."/>
        </authorList>
    </citation>
    <scope>NUCLEOTIDE SEQUENCE [LARGE SCALE GENOMIC DNA]</scope>
    <source>
        <strain evidence="12 13">SCHI0011.S.12</strain>
    </source>
</reference>
<comment type="subcellular location">
    <subcellularLocation>
        <location evidence="1 10">Cell membrane</location>
        <topology evidence="1 10">Multi-pass membrane protein</topology>
    </subcellularLocation>
</comment>
<proteinExistence type="inferred from homology"/>
<evidence type="ECO:0000256" key="9">
    <source>
        <dbReference type="ARBA" id="ARBA00023201"/>
    </source>
</evidence>
<feature type="transmembrane region" description="Helical" evidence="10">
    <location>
        <begin position="387"/>
        <end position="411"/>
    </location>
</feature>
<keyword evidence="3 10" id="KW-1003">Cell membrane</keyword>
<sequence length="530" mass="59389">MVEHGIIITLFFTMSICLLTMLSSKLKVAYPILLVVAGLLFSLIPGIPKITINPDVIFLIFLPPILYEAAISNSWKELWRWRRVITSFAFIVVFITASVVAFIANHFIPGFSIPLGFLLGGIVSPPDAVSAAAIMKFVKVPRRISAILEGESLFNDASSLIIVKFALISVGIGQFVWYDAAGDFLWMVVGGVAVGIATSYIFNKLHNWLPMDENINIIFSLVSPYIMYLIAEEIEASGVLAVVSGGLFFSYRRILFLSSSSRLRAENVWSTFSFLLNGFAFLLIGLDLSEIMENMKIDGVDIWTATGYGVLITIVLIIIRMGCAFGALLVTFIMRNFIKVADPNNPGKAVPIVLGWTGMRGVVSLAAALSIPLTVGTTTTPFPMRSLILYITFIVILLTLVIQGLTLPVLLKYLRFPHFNDHLSEDKTKILIRKGLAQVSLDYLRTHELCPTAEQSRTLATLVDHWVEQVSEINETDSLYGNSRHLYIDILKQQRLWLYRLNNENPRIDQEIVNHFIHRIDLEEERMRKE</sequence>
<dbReference type="PANTHER" id="PTHR10110">
    <property type="entry name" value="SODIUM/HYDROGEN EXCHANGER"/>
    <property type="match status" value="1"/>
</dbReference>
<evidence type="ECO:0000256" key="7">
    <source>
        <dbReference type="ARBA" id="ARBA00023065"/>
    </source>
</evidence>
<evidence type="ECO:0000259" key="11">
    <source>
        <dbReference type="Pfam" id="PF00999"/>
    </source>
</evidence>
<keyword evidence="4 10" id="KW-0812">Transmembrane</keyword>
<feature type="transmembrane region" description="Helical" evidence="10">
    <location>
        <begin position="308"/>
        <end position="333"/>
    </location>
</feature>
<dbReference type="Proteomes" id="UP000788426">
    <property type="component" value="Unassembled WGS sequence"/>
</dbReference>
<evidence type="ECO:0000256" key="5">
    <source>
        <dbReference type="ARBA" id="ARBA00022989"/>
    </source>
</evidence>
<dbReference type="RefSeq" id="WP_219479879.1">
    <property type="nucleotide sequence ID" value="NZ_JAHXCT010000002.1"/>
</dbReference>
<evidence type="ECO:0000256" key="6">
    <source>
        <dbReference type="ARBA" id="ARBA00023053"/>
    </source>
</evidence>
<keyword evidence="10" id="KW-0050">Antiport</keyword>
<comment type="function">
    <text evidence="10">Na(+)/H(+) antiporter that extrudes sodium in exchange for external protons.</text>
</comment>
<protein>
    <submittedName>
        <fullName evidence="12">Na+/H+ antiporter</fullName>
    </submittedName>
</protein>
<evidence type="ECO:0000313" key="13">
    <source>
        <dbReference type="Proteomes" id="UP000788426"/>
    </source>
</evidence>
<keyword evidence="5 10" id="KW-1133">Transmembrane helix</keyword>
<evidence type="ECO:0000256" key="10">
    <source>
        <dbReference type="RuleBase" id="RU366002"/>
    </source>
</evidence>
<feature type="transmembrane region" description="Helical" evidence="10">
    <location>
        <begin position="56"/>
        <end position="75"/>
    </location>
</feature>
<comment type="caution">
    <text evidence="12">The sequence shown here is derived from an EMBL/GenBank/DDBJ whole genome shotgun (WGS) entry which is preliminary data.</text>
</comment>
<keyword evidence="7 10" id="KW-0406">Ion transport</keyword>
<feature type="transmembrane region" description="Helical" evidence="10">
    <location>
        <begin position="237"/>
        <end position="256"/>
    </location>
</feature>
<evidence type="ECO:0000256" key="8">
    <source>
        <dbReference type="ARBA" id="ARBA00023136"/>
    </source>
</evidence>
<evidence type="ECO:0000256" key="1">
    <source>
        <dbReference type="ARBA" id="ARBA00004651"/>
    </source>
</evidence>
<accession>A0ABS6YB62</accession>
<keyword evidence="13" id="KW-1185">Reference proteome</keyword>
<feature type="transmembrane region" description="Helical" evidence="10">
    <location>
        <begin position="29"/>
        <end position="50"/>
    </location>
</feature>
<gene>
    <name evidence="12" type="ORF">KZO38_03415</name>
</gene>
<feature type="transmembrane region" description="Helical" evidence="10">
    <location>
        <begin position="184"/>
        <end position="202"/>
    </location>
</feature>